<dbReference type="InterPro" id="IPR018214">
    <property type="entry name" value="GluRdtase_CS"/>
</dbReference>
<comment type="similarity">
    <text evidence="2">Belongs to the glutamyl-tRNA reductase family.</text>
</comment>
<gene>
    <name evidence="10" type="ORF">LCGC14_2544880</name>
</gene>
<evidence type="ECO:0000256" key="3">
    <source>
        <dbReference type="ARBA" id="ARBA00012970"/>
    </source>
</evidence>
<dbReference type="Gene3D" id="3.40.50.720">
    <property type="entry name" value="NAD(P)-binding Rossmann-like Domain"/>
    <property type="match status" value="1"/>
</dbReference>
<protein>
    <recommendedName>
        <fullName evidence="3">glutamyl-tRNA reductase</fullName>
        <ecNumber evidence="3">1.2.1.70</ecNumber>
    </recommendedName>
</protein>
<dbReference type="GO" id="GO:0019353">
    <property type="term" value="P:protoporphyrinogen IX biosynthetic process from glutamate"/>
    <property type="evidence" value="ECO:0007669"/>
    <property type="project" value="TreeGrafter"/>
</dbReference>
<keyword evidence="4" id="KW-0521">NADP</keyword>
<dbReference type="SUPFAM" id="SSF69742">
    <property type="entry name" value="Glutamyl tRNA-reductase catalytic, N-terminal domain"/>
    <property type="match status" value="1"/>
</dbReference>
<dbReference type="AlphaFoldDB" id="A0A0F9D151"/>
<dbReference type="EC" id="1.2.1.70" evidence="3"/>
<evidence type="ECO:0000256" key="5">
    <source>
        <dbReference type="ARBA" id="ARBA00023002"/>
    </source>
</evidence>
<dbReference type="GO" id="GO:0050661">
    <property type="term" value="F:NADP binding"/>
    <property type="evidence" value="ECO:0007669"/>
    <property type="project" value="InterPro"/>
</dbReference>
<dbReference type="Pfam" id="PF01488">
    <property type="entry name" value="Shikimate_DH"/>
    <property type="match status" value="1"/>
</dbReference>
<dbReference type="HAMAP" id="MF_00087">
    <property type="entry name" value="Glu_tRNA_reductase"/>
    <property type="match status" value="1"/>
</dbReference>
<feature type="domain" description="Glutamyl-tRNA reductase N-terminal" evidence="9">
    <location>
        <begin position="4"/>
        <end position="122"/>
    </location>
</feature>
<evidence type="ECO:0000256" key="2">
    <source>
        <dbReference type="ARBA" id="ARBA00005916"/>
    </source>
</evidence>
<evidence type="ECO:0000259" key="9">
    <source>
        <dbReference type="Pfam" id="PF05201"/>
    </source>
</evidence>
<reference evidence="10" key="1">
    <citation type="journal article" date="2015" name="Nature">
        <title>Complex archaea that bridge the gap between prokaryotes and eukaryotes.</title>
        <authorList>
            <person name="Spang A."/>
            <person name="Saw J.H."/>
            <person name="Jorgensen S.L."/>
            <person name="Zaremba-Niedzwiedzka K."/>
            <person name="Martijn J."/>
            <person name="Lind A.E."/>
            <person name="van Eijk R."/>
            <person name="Schleper C."/>
            <person name="Guy L."/>
            <person name="Ettema T.J."/>
        </authorList>
    </citation>
    <scope>NUCLEOTIDE SEQUENCE</scope>
</reference>
<feature type="non-terminal residue" evidence="10">
    <location>
        <position position="1"/>
    </location>
</feature>
<dbReference type="InterPro" id="IPR036291">
    <property type="entry name" value="NAD(P)-bd_dom_sf"/>
</dbReference>
<dbReference type="InterPro" id="IPR006151">
    <property type="entry name" value="Shikm_DH/Glu-tRNA_Rdtase"/>
</dbReference>
<accession>A0A0F9D151</accession>
<dbReference type="InterPro" id="IPR000343">
    <property type="entry name" value="4pyrrol_synth_GluRdtase"/>
</dbReference>
<dbReference type="CDD" id="cd05213">
    <property type="entry name" value="NAD_bind_Glutamyl_tRNA_reduct"/>
    <property type="match status" value="1"/>
</dbReference>
<evidence type="ECO:0000313" key="10">
    <source>
        <dbReference type="EMBL" id="KKL11531.1"/>
    </source>
</evidence>
<dbReference type="FunFam" id="3.30.460.30:FF:000001">
    <property type="entry name" value="Glutamyl-tRNA reductase"/>
    <property type="match status" value="1"/>
</dbReference>
<dbReference type="Gene3D" id="3.30.460.30">
    <property type="entry name" value="Glutamyl-tRNA reductase, N-terminal domain"/>
    <property type="match status" value="1"/>
</dbReference>
<dbReference type="EMBL" id="LAZR01041614">
    <property type="protein sequence ID" value="KKL11531.1"/>
    <property type="molecule type" value="Genomic_DNA"/>
</dbReference>
<evidence type="ECO:0000256" key="4">
    <source>
        <dbReference type="ARBA" id="ARBA00022857"/>
    </source>
</evidence>
<feature type="domain" description="Quinate/shikimate 5-dehydrogenase/glutamyl-tRNA reductase" evidence="8">
    <location>
        <begin position="140"/>
        <end position="271"/>
    </location>
</feature>
<evidence type="ECO:0000256" key="6">
    <source>
        <dbReference type="ARBA" id="ARBA00023244"/>
    </source>
</evidence>
<dbReference type="InterPro" id="IPR015895">
    <property type="entry name" value="4pyrrol_synth_GluRdtase_N"/>
</dbReference>
<proteinExistence type="inferred from homology"/>
<evidence type="ECO:0000256" key="1">
    <source>
        <dbReference type="ARBA" id="ARBA00005059"/>
    </source>
</evidence>
<name>A0A0F9D151_9ZZZZ</name>
<sequence>IKAGIILSTCNRIEVYAQITRGNFGQQKTLPFESLKKFLGDYHSIENGGLDSYLYRFTNREAIHHLFRVASGLDSQVLGETQILGQVRSAYSLALEAGTTDWFLDRLFEKAIEVGKRVRRKTEISRGSVSIGSVALRMLERELGNLEGKKILIIGVGKIGELVTKYLLDKGIDSVIVSNRTYEKAVSLAQRIGGKAIRFDGLKAELKKVEVIISATASPHLILRKMDILEAVRERINPLFIIDLALPRDIDPRIKEIRGVTLYDLDDLKGVIEENYRRRKEEARLAEVIVRKEVQKFLDPSKEREWEERPLELALEVAP</sequence>
<comment type="catalytic activity">
    <reaction evidence="7">
        <text>(S)-4-amino-5-oxopentanoate + tRNA(Glu) + NADP(+) = L-glutamyl-tRNA(Glu) + NADPH + H(+)</text>
        <dbReference type="Rhea" id="RHEA:12344"/>
        <dbReference type="Rhea" id="RHEA-COMP:9663"/>
        <dbReference type="Rhea" id="RHEA-COMP:9680"/>
        <dbReference type="ChEBI" id="CHEBI:15378"/>
        <dbReference type="ChEBI" id="CHEBI:57501"/>
        <dbReference type="ChEBI" id="CHEBI:57783"/>
        <dbReference type="ChEBI" id="CHEBI:58349"/>
        <dbReference type="ChEBI" id="CHEBI:78442"/>
        <dbReference type="ChEBI" id="CHEBI:78520"/>
        <dbReference type="EC" id="1.2.1.70"/>
    </reaction>
</comment>
<dbReference type="FunFam" id="3.40.50.720:FF:000031">
    <property type="entry name" value="Glutamyl-tRNA reductase"/>
    <property type="match status" value="1"/>
</dbReference>
<dbReference type="NCBIfam" id="TIGR01035">
    <property type="entry name" value="hemA"/>
    <property type="match status" value="1"/>
</dbReference>
<dbReference type="PANTHER" id="PTHR43013">
    <property type="entry name" value="GLUTAMYL-TRNA REDUCTASE"/>
    <property type="match status" value="1"/>
</dbReference>
<dbReference type="SUPFAM" id="SSF51735">
    <property type="entry name" value="NAD(P)-binding Rossmann-fold domains"/>
    <property type="match status" value="1"/>
</dbReference>
<comment type="pathway">
    <text evidence="1">Porphyrin-containing compound metabolism; protoporphyrin-IX biosynthesis; 5-aminolevulinate from L-glutamyl-tRNA(Glu): step 1/2.</text>
</comment>
<dbReference type="Pfam" id="PF05201">
    <property type="entry name" value="GlutR_N"/>
    <property type="match status" value="1"/>
</dbReference>
<keyword evidence="5" id="KW-0560">Oxidoreductase</keyword>
<dbReference type="GO" id="GO:0008883">
    <property type="term" value="F:glutamyl-tRNA reductase activity"/>
    <property type="evidence" value="ECO:0007669"/>
    <property type="project" value="UniProtKB-EC"/>
</dbReference>
<dbReference type="InterPro" id="IPR036343">
    <property type="entry name" value="GluRdtase_N_sf"/>
</dbReference>
<evidence type="ECO:0000259" key="8">
    <source>
        <dbReference type="Pfam" id="PF01488"/>
    </source>
</evidence>
<dbReference type="PANTHER" id="PTHR43013:SF1">
    <property type="entry name" value="GLUTAMYL-TRNA REDUCTASE"/>
    <property type="match status" value="1"/>
</dbReference>
<keyword evidence="6" id="KW-0627">Porphyrin biosynthesis</keyword>
<dbReference type="PROSITE" id="PS00747">
    <property type="entry name" value="GLUTR"/>
    <property type="match status" value="1"/>
</dbReference>
<comment type="caution">
    <text evidence="10">The sequence shown here is derived from an EMBL/GenBank/DDBJ whole genome shotgun (WGS) entry which is preliminary data.</text>
</comment>
<evidence type="ECO:0000256" key="7">
    <source>
        <dbReference type="ARBA" id="ARBA00047464"/>
    </source>
</evidence>
<organism evidence="10">
    <name type="scientific">marine sediment metagenome</name>
    <dbReference type="NCBI Taxonomy" id="412755"/>
    <lineage>
        <taxon>unclassified sequences</taxon>
        <taxon>metagenomes</taxon>
        <taxon>ecological metagenomes</taxon>
    </lineage>
</organism>